<name>A0ABS9Q2E0_9MICO</name>
<evidence type="ECO:0000256" key="1">
    <source>
        <dbReference type="SAM" id="MobiDB-lite"/>
    </source>
</evidence>
<feature type="region of interest" description="Disordered" evidence="1">
    <location>
        <begin position="123"/>
        <end position="149"/>
    </location>
</feature>
<feature type="compositionally biased region" description="Basic and acidic residues" evidence="1">
    <location>
        <begin position="48"/>
        <end position="57"/>
    </location>
</feature>
<sequence>MSGSPAHGSSFVLSQQISYVAARAGHDIDPHDVPLEPSRGGRPGTPARHTDTPARHPDWISSLPLRLAAGDPDAAAHHATRLVEALAPAVDADVMPRGLLGIRLDDPALVALALDLPRGWANRAPGPAASTQPATTQPATTRRTAARTPTNPRYAAQLAHSRLCRLAEQPPGARLPPHDVLVRLVDAWRVRDRLAADGRVHHLTDWLAAYGASVLVWTREPRPRDLDHRVVVAARDALADGLRASGATPLERL</sequence>
<dbReference type="RefSeq" id="WP_239264030.1">
    <property type="nucleotide sequence ID" value="NZ_JAKRCV010000024.1"/>
</dbReference>
<reference evidence="2 3" key="1">
    <citation type="submission" date="2022-02" db="EMBL/GenBank/DDBJ databases">
        <title>Uncovering new skin microbiome diversity through culturing and metagenomics.</title>
        <authorList>
            <person name="Conlan S."/>
            <person name="Deming C."/>
            <person name="Nisc Comparative Sequencing Program N."/>
            <person name="Segre J.A."/>
        </authorList>
    </citation>
    <scope>NUCLEOTIDE SEQUENCE [LARGE SCALE GENOMIC DNA]</scope>
    <source>
        <strain evidence="2 3">ACRQZ</strain>
    </source>
</reference>
<comment type="caution">
    <text evidence="2">The sequence shown here is derived from an EMBL/GenBank/DDBJ whole genome shotgun (WGS) entry which is preliminary data.</text>
</comment>
<dbReference type="Proteomes" id="UP001521931">
    <property type="component" value="Unassembled WGS sequence"/>
</dbReference>
<proteinExistence type="predicted"/>
<protein>
    <submittedName>
        <fullName evidence="2">Uncharacterized protein</fullName>
    </submittedName>
</protein>
<feature type="region of interest" description="Disordered" evidence="1">
    <location>
        <begin position="28"/>
        <end position="57"/>
    </location>
</feature>
<evidence type="ECO:0000313" key="2">
    <source>
        <dbReference type="EMBL" id="MCG7322041.1"/>
    </source>
</evidence>
<organism evidence="2 3">
    <name type="scientific">Arsenicicoccus bolidensis</name>
    <dbReference type="NCBI Taxonomy" id="229480"/>
    <lineage>
        <taxon>Bacteria</taxon>
        <taxon>Bacillati</taxon>
        <taxon>Actinomycetota</taxon>
        <taxon>Actinomycetes</taxon>
        <taxon>Micrococcales</taxon>
        <taxon>Intrasporangiaceae</taxon>
        <taxon>Arsenicicoccus</taxon>
    </lineage>
</organism>
<dbReference type="EMBL" id="JAKRCV010000024">
    <property type="protein sequence ID" value="MCG7322041.1"/>
    <property type="molecule type" value="Genomic_DNA"/>
</dbReference>
<accession>A0ABS9Q2E0</accession>
<gene>
    <name evidence="2" type="ORF">MHL29_09090</name>
</gene>
<evidence type="ECO:0000313" key="3">
    <source>
        <dbReference type="Proteomes" id="UP001521931"/>
    </source>
</evidence>
<feature type="compositionally biased region" description="Low complexity" evidence="1">
    <location>
        <begin position="124"/>
        <end position="149"/>
    </location>
</feature>
<keyword evidence="3" id="KW-1185">Reference proteome</keyword>